<dbReference type="RefSeq" id="WP_119103723.1">
    <property type="nucleotide sequence ID" value="NZ_QXMJ01000173.1"/>
</dbReference>
<organism evidence="1 2">
    <name type="scientific">Streptomyces sporangiiformans</name>
    <dbReference type="NCBI Taxonomy" id="2315329"/>
    <lineage>
        <taxon>Bacteria</taxon>
        <taxon>Bacillati</taxon>
        <taxon>Actinomycetota</taxon>
        <taxon>Actinomycetes</taxon>
        <taxon>Kitasatosporales</taxon>
        <taxon>Streptomycetaceae</taxon>
        <taxon>Streptomyces</taxon>
    </lineage>
</organism>
<dbReference type="AlphaFoldDB" id="A0A505D4N8"/>
<dbReference type="Proteomes" id="UP000317378">
    <property type="component" value="Unassembled WGS sequence"/>
</dbReference>
<proteinExistence type="predicted"/>
<sequence>MSSVTVLEKAQELQNIARSISEGQKQRDDQERVLRRIDEVRTALRAALVQRQIAVLLRERTGQALDVPGFDAARSKLESKSRGGLPGDRAFVDSKRALEAFTSELSASIKQLWKAWATAGIQEVSPARFATLGPDERLEATELYESMKANASRTKVDSASIVTFCSHRNTLLRLLENAPDDAPEELLELINRLDAGGVTLRDLTDANIALLRKYDQDSWFTVTRKAD</sequence>
<dbReference type="EMBL" id="VCHX02000173">
    <property type="protein sequence ID" value="TPQ18634.1"/>
    <property type="molecule type" value="Genomic_DNA"/>
</dbReference>
<gene>
    <name evidence="1" type="ORF">FGD71_030245</name>
</gene>
<dbReference type="OrthoDB" id="4291069at2"/>
<protein>
    <submittedName>
        <fullName evidence="1">Uncharacterized protein</fullName>
    </submittedName>
</protein>
<reference evidence="1 2" key="1">
    <citation type="submission" date="2019-06" db="EMBL/GenBank/DDBJ databases">
        <title>Streptomyces sporangiiformans sp. nov., a novel actinomycete isolated from soil in Mount Song.</title>
        <authorList>
            <person name="Han L."/>
        </authorList>
    </citation>
    <scope>NUCLEOTIDE SEQUENCE [LARGE SCALE GENOMIC DNA]</scope>
    <source>
        <strain evidence="1 2">NEAU-SSA 1</strain>
    </source>
</reference>
<evidence type="ECO:0000313" key="2">
    <source>
        <dbReference type="Proteomes" id="UP000317378"/>
    </source>
</evidence>
<comment type="caution">
    <text evidence="1">The sequence shown here is derived from an EMBL/GenBank/DDBJ whole genome shotgun (WGS) entry which is preliminary data.</text>
</comment>
<keyword evidence="2" id="KW-1185">Reference proteome</keyword>
<name>A0A505D4N8_9ACTN</name>
<evidence type="ECO:0000313" key="1">
    <source>
        <dbReference type="EMBL" id="TPQ18634.1"/>
    </source>
</evidence>
<accession>A0A505D4N8</accession>